<proteinExistence type="predicted"/>
<evidence type="ECO:0000313" key="2">
    <source>
        <dbReference type="Proteomes" id="UP000001064"/>
    </source>
</evidence>
<dbReference type="OMA" id="NPGYDID"/>
<organism evidence="1 2">
    <name type="scientific">Dictyostelium purpureum</name>
    <name type="common">Slime mold</name>
    <dbReference type="NCBI Taxonomy" id="5786"/>
    <lineage>
        <taxon>Eukaryota</taxon>
        <taxon>Amoebozoa</taxon>
        <taxon>Evosea</taxon>
        <taxon>Eumycetozoa</taxon>
        <taxon>Dictyostelia</taxon>
        <taxon>Dictyosteliales</taxon>
        <taxon>Dictyosteliaceae</taxon>
        <taxon>Dictyostelium</taxon>
    </lineage>
</organism>
<dbReference type="VEuPathDB" id="AmoebaDB:DICPUDRAFT_89350"/>
<evidence type="ECO:0000313" key="1">
    <source>
        <dbReference type="EMBL" id="EGC32119.1"/>
    </source>
</evidence>
<dbReference type="InParanoid" id="F0ZVC0"/>
<reference evidence="2" key="1">
    <citation type="journal article" date="2011" name="Genome Biol.">
        <title>Comparative genomics of the social amoebae Dictyostelium discoideum and Dictyostelium purpureum.</title>
        <authorList>
            <consortium name="US DOE Joint Genome Institute (JGI-PGF)"/>
            <person name="Sucgang R."/>
            <person name="Kuo A."/>
            <person name="Tian X."/>
            <person name="Salerno W."/>
            <person name="Parikh A."/>
            <person name="Feasley C.L."/>
            <person name="Dalin E."/>
            <person name="Tu H."/>
            <person name="Huang E."/>
            <person name="Barry K."/>
            <person name="Lindquist E."/>
            <person name="Shapiro H."/>
            <person name="Bruce D."/>
            <person name="Schmutz J."/>
            <person name="Salamov A."/>
            <person name="Fey P."/>
            <person name="Gaudet P."/>
            <person name="Anjard C."/>
            <person name="Babu M.M."/>
            <person name="Basu S."/>
            <person name="Bushmanova Y."/>
            <person name="van der Wel H."/>
            <person name="Katoh-Kurasawa M."/>
            <person name="Dinh C."/>
            <person name="Coutinho P.M."/>
            <person name="Saito T."/>
            <person name="Elias M."/>
            <person name="Schaap P."/>
            <person name="Kay R.R."/>
            <person name="Henrissat B."/>
            <person name="Eichinger L."/>
            <person name="Rivero F."/>
            <person name="Putnam N.H."/>
            <person name="West C.M."/>
            <person name="Loomis W.F."/>
            <person name="Chisholm R.L."/>
            <person name="Shaulsky G."/>
            <person name="Strassmann J.E."/>
            <person name="Queller D.C."/>
            <person name="Kuspa A."/>
            <person name="Grigoriev I.V."/>
        </authorList>
    </citation>
    <scope>NUCLEOTIDE SEQUENCE [LARGE SCALE GENOMIC DNA]</scope>
    <source>
        <strain evidence="2">QSDP1</strain>
    </source>
</reference>
<dbReference type="RefSeq" id="XP_003291369.1">
    <property type="nucleotide sequence ID" value="XM_003291321.1"/>
</dbReference>
<accession>F0ZVC0</accession>
<dbReference type="GeneID" id="10507537"/>
<gene>
    <name evidence="1" type="ORF">DICPUDRAFT_89350</name>
</gene>
<dbReference type="eggNOG" id="ENOG502RIAH">
    <property type="taxonomic scope" value="Eukaryota"/>
</dbReference>
<dbReference type="KEGG" id="dpp:DICPUDRAFT_89350"/>
<sequence length="92" mass="10052">MSTPNWTAFGCEVLNYLKSRYTSTIIKADFNTFLAKAKAPKEITLGDAKRTAVTVGMMTGFFLAGEAFGKNTIVGYNPGYDVDAKTLISKRD</sequence>
<dbReference type="OrthoDB" id="437at2759"/>
<name>F0ZVC0_DICPU</name>
<dbReference type="Proteomes" id="UP000001064">
    <property type="component" value="Unassembled WGS sequence"/>
</dbReference>
<dbReference type="EMBL" id="GL871211">
    <property type="protein sequence ID" value="EGC32119.1"/>
    <property type="molecule type" value="Genomic_DNA"/>
</dbReference>
<dbReference type="AlphaFoldDB" id="F0ZVC0"/>
<dbReference type="FunCoup" id="F0ZVC0">
    <property type="interactions" value="378"/>
</dbReference>
<protein>
    <submittedName>
        <fullName evidence="1">Uncharacterized protein</fullName>
    </submittedName>
</protein>
<keyword evidence="2" id="KW-1185">Reference proteome</keyword>